<dbReference type="EMBL" id="UINC01081260">
    <property type="protein sequence ID" value="SVC24934.1"/>
    <property type="molecule type" value="Genomic_DNA"/>
</dbReference>
<gene>
    <name evidence="1" type="ORF">METZ01_LOCUS277788</name>
</gene>
<dbReference type="AlphaFoldDB" id="A0A382KJ04"/>
<organism evidence="1">
    <name type="scientific">marine metagenome</name>
    <dbReference type="NCBI Taxonomy" id="408172"/>
    <lineage>
        <taxon>unclassified sequences</taxon>
        <taxon>metagenomes</taxon>
        <taxon>ecological metagenomes</taxon>
    </lineage>
</organism>
<protein>
    <submittedName>
        <fullName evidence="1">Uncharacterized protein</fullName>
    </submittedName>
</protein>
<proteinExistence type="predicted"/>
<name>A0A382KJ04_9ZZZZ</name>
<reference evidence="1" key="1">
    <citation type="submission" date="2018-05" db="EMBL/GenBank/DDBJ databases">
        <authorList>
            <person name="Lanie J.A."/>
            <person name="Ng W.-L."/>
            <person name="Kazmierczak K.M."/>
            <person name="Andrzejewski T.M."/>
            <person name="Davidsen T.M."/>
            <person name="Wayne K.J."/>
            <person name="Tettelin H."/>
            <person name="Glass J.I."/>
            <person name="Rusch D."/>
            <person name="Podicherti R."/>
            <person name="Tsui H.-C.T."/>
            <person name="Winkler M.E."/>
        </authorList>
    </citation>
    <scope>NUCLEOTIDE SEQUENCE</scope>
</reference>
<evidence type="ECO:0000313" key="1">
    <source>
        <dbReference type="EMBL" id="SVC24934.1"/>
    </source>
</evidence>
<accession>A0A382KJ04</accession>
<sequence length="24" mass="2468">MSGVVSVHVMQLLLTDPVGVADLS</sequence>